<name>A0ABD1DT42_CULPP</name>
<feature type="region of interest" description="Disordered" evidence="1">
    <location>
        <begin position="32"/>
        <end position="91"/>
    </location>
</feature>
<keyword evidence="3" id="KW-1185">Reference proteome</keyword>
<feature type="compositionally biased region" description="Polar residues" evidence="1">
    <location>
        <begin position="668"/>
        <end position="677"/>
    </location>
</feature>
<gene>
    <name evidence="2" type="ORF">pipiens_005898</name>
</gene>
<feature type="compositionally biased region" description="Basic and acidic residues" evidence="1">
    <location>
        <begin position="74"/>
        <end position="90"/>
    </location>
</feature>
<feature type="region of interest" description="Disordered" evidence="1">
    <location>
        <begin position="252"/>
        <end position="313"/>
    </location>
</feature>
<dbReference type="EMBL" id="JBEHCU010002417">
    <property type="protein sequence ID" value="KAL1402855.1"/>
    <property type="molecule type" value="Genomic_DNA"/>
</dbReference>
<proteinExistence type="predicted"/>
<feature type="region of interest" description="Disordered" evidence="1">
    <location>
        <begin position="325"/>
        <end position="389"/>
    </location>
</feature>
<evidence type="ECO:0000256" key="1">
    <source>
        <dbReference type="SAM" id="MobiDB-lite"/>
    </source>
</evidence>
<feature type="compositionally biased region" description="Basic and acidic residues" evidence="1">
    <location>
        <begin position="439"/>
        <end position="448"/>
    </location>
</feature>
<evidence type="ECO:0000313" key="2">
    <source>
        <dbReference type="EMBL" id="KAL1402855.1"/>
    </source>
</evidence>
<evidence type="ECO:0000313" key="3">
    <source>
        <dbReference type="Proteomes" id="UP001562425"/>
    </source>
</evidence>
<feature type="compositionally biased region" description="Basic and acidic residues" evidence="1">
    <location>
        <begin position="124"/>
        <end position="157"/>
    </location>
</feature>
<dbReference type="Proteomes" id="UP001562425">
    <property type="component" value="Unassembled WGS sequence"/>
</dbReference>
<feature type="compositionally biased region" description="Basic and acidic residues" evidence="1">
    <location>
        <begin position="325"/>
        <end position="334"/>
    </location>
</feature>
<protein>
    <recommendedName>
        <fullName evidence="4">Protein stoned-A</fullName>
    </recommendedName>
</protein>
<feature type="region of interest" description="Disordered" evidence="1">
    <location>
        <begin position="653"/>
        <end position="683"/>
    </location>
</feature>
<feature type="compositionally biased region" description="Low complexity" evidence="1">
    <location>
        <begin position="294"/>
        <end position="313"/>
    </location>
</feature>
<feature type="compositionally biased region" description="Polar residues" evidence="1">
    <location>
        <begin position="62"/>
        <end position="71"/>
    </location>
</feature>
<evidence type="ECO:0008006" key="4">
    <source>
        <dbReference type="Google" id="ProtNLM"/>
    </source>
</evidence>
<reference evidence="2 3" key="1">
    <citation type="submission" date="2024-05" db="EMBL/GenBank/DDBJ databases">
        <title>Culex pipiens pipiens assembly and annotation.</title>
        <authorList>
            <person name="Alout H."/>
            <person name="Durand T."/>
        </authorList>
    </citation>
    <scope>NUCLEOTIDE SEQUENCE [LARGE SCALE GENOMIC DNA]</scope>
    <source>
        <strain evidence="2">HA-2024</strain>
        <tissue evidence="2">Whole body</tissue>
    </source>
</reference>
<comment type="caution">
    <text evidence="2">The sequence shown here is derived from an EMBL/GenBank/DDBJ whole genome shotgun (WGS) entry which is preliminary data.</text>
</comment>
<dbReference type="AlphaFoldDB" id="A0ABD1DT42"/>
<feature type="compositionally biased region" description="Basic residues" evidence="1">
    <location>
        <begin position="32"/>
        <end position="42"/>
    </location>
</feature>
<feature type="compositionally biased region" description="Basic and acidic residues" evidence="1">
    <location>
        <begin position="538"/>
        <end position="548"/>
    </location>
</feature>
<accession>A0ABD1DT42</accession>
<feature type="compositionally biased region" description="Acidic residues" evidence="1">
    <location>
        <begin position="335"/>
        <end position="346"/>
    </location>
</feature>
<organism evidence="2 3">
    <name type="scientific">Culex pipiens pipiens</name>
    <name type="common">Northern house mosquito</name>
    <dbReference type="NCBI Taxonomy" id="38569"/>
    <lineage>
        <taxon>Eukaryota</taxon>
        <taxon>Metazoa</taxon>
        <taxon>Ecdysozoa</taxon>
        <taxon>Arthropoda</taxon>
        <taxon>Hexapoda</taxon>
        <taxon>Insecta</taxon>
        <taxon>Pterygota</taxon>
        <taxon>Neoptera</taxon>
        <taxon>Endopterygota</taxon>
        <taxon>Diptera</taxon>
        <taxon>Nematocera</taxon>
        <taxon>Culicoidea</taxon>
        <taxon>Culicidae</taxon>
        <taxon>Culicinae</taxon>
        <taxon>Culicini</taxon>
        <taxon>Culex</taxon>
        <taxon>Culex</taxon>
    </lineage>
</organism>
<feature type="region of interest" description="Disordered" evidence="1">
    <location>
        <begin position="416"/>
        <end position="451"/>
    </location>
</feature>
<feature type="region of interest" description="Disordered" evidence="1">
    <location>
        <begin position="113"/>
        <end position="157"/>
    </location>
</feature>
<feature type="compositionally biased region" description="Basic and acidic residues" evidence="1">
    <location>
        <begin position="653"/>
        <end position="663"/>
    </location>
</feature>
<feature type="region of interest" description="Disordered" evidence="1">
    <location>
        <begin position="603"/>
        <end position="633"/>
    </location>
</feature>
<feature type="region of interest" description="Disordered" evidence="1">
    <location>
        <begin position="536"/>
        <end position="557"/>
    </location>
</feature>
<sequence length="797" mass="86874">MLSKTDFKFKVGIPRRFDVSAVRIMLKLPKGLKKKKKGKKSKKDQELFTEEELEQYRREHQSASALNSAAPSDTEDHPGEKSGENDEEWSKFAALTTGIDSVLKKTQQDLGRIKESSFFQKQPTKVELEAKEREEQAQREREEQERAKEAAKEAEEKRAAEELINAVVELSDSEPNSEVEEDIFDTNYTDAIASGELPIAYVPESPELEEFEGPDPFDTSYADKVIKGPEVSKRGKKIVNIGAAVQVLTGRVENVSTTAKSRPKPRRGPKNLLLESFDDGEAPDGAEAGPSEPAQPALLSLLDDPSELPSDAPIDLSVSLHLALQKDQESKQELEAEPEFNLDEFDDLKTRQPEPALEGDDDFELLVSKKPSRPPPPRPAAGPRIPAGLVDSDDEFALEASDDPFDTGFVERVLPATAKEDDDFDPRAEEGLEEDEFDFDPRAEEAKTPVRVKTPDLFSAEENASSNLQVVAHDLLSGSNTDLSNISQTPLEITASASGEEFIDPFDTSAVNSIVAPGKTELRYLEEELLAGGGLKHSLSDPDFDPRAGGESPAPPEDFASIAQRKSSLSLHINGAAAKNKTVGFAVPTPDLLKIDGDNSITKKPLTPYYNRESSIPESDLADPFDTSFVPNSAPTQLELNLLEQELNDATLKHSLSDPDFDPRASTPGVQPQQPTKSDLLGVDESCSQKVLTPAGVKAESLEEIDPFDTSIAVNIQPGSTELKLLESELIPAPVATVDPDILSGSQETGAFFVKVLTPQPSNSIDETEVDPFDTSFANNLGPGKAEIKLLENELID</sequence>